<protein>
    <recommendedName>
        <fullName evidence="2">Single-stranded DNA-binding protein</fullName>
    </recommendedName>
</protein>
<organism evidence="4 5">
    <name type="scientific">Methylomarinovum tepidoasis</name>
    <dbReference type="NCBI Taxonomy" id="2840183"/>
    <lineage>
        <taxon>Bacteria</taxon>
        <taxon>Pseudomonadati</taxon>
        <taxon>Pseudomonadota</taxon>
        <taxon>Gammaproteobacteria</taxon>
        <taxon>Methylococcales</taxon>
        <taxon>Methylothermaceae</taxon>
        <taxon>Methylomarinovum</taxon>
    </lineage>
</organism>
<keyword evidence="1 2" id="KW-0238">DNA-binding</keyword>
<dbReference type="PROSITE" id="PS50935">
    <property type="entry name" value="SSB"/>
    <property type="match status" value="1"/>
</dbReference>
<dbReference type="PIRSF" id="PIRSF002070">
    <property type="entry name" value="SSB"/>
    <property type="match status" value="1"/>
</dbReference>
<name>A0AAU9BXS7_9GAMM</name>
<dbReference type="GO" id="GO:0006260">
    <property type="term" value="P:DNA replication"/>
    <property type="evidence" value="ECO:0007669"/>
    <property type="project" value="InterPro"/>
</dbReference>
<evidence type="ECO:0000256" key="3">
    <source>
        <dbReference type="SAM" id="MobiDB-lite"/>
    </source>
</evidence>
<evidence type="ECO:0000313" key="4">
    <source>
        <dbReference type="EMBL" id="BCX88505.1"/>
    </source>
</evidence>
<sequence>MMQAAIHGRLGRDPETRITSTGKTMATCSVAVDVTAHNAEADETIWIRLVAFRRLADQLARHRQGDMVSAFGRLVLNRWIGRDGEERTGWEMVANDLVSARTVRPGGGRRKKAAAQPAPVAAFDDDPMPL</sequence>
<dbReference type="Proteomes" id="UP001321450">
    <property type="component" value="Chromosome"/>
</dbReference>
<accession>A0AAU9BXS7</accession>
<reference evidence="5" key="1">
    <citation type="journal article" date="2024" name="Int. J. Syst. Evol. Microbiol.">
        <title>Methylomarinovum tepidoasis sp. nov., a moderately thermophilic methanotroph of the family Methylothermaceae isolated from a deep-sea hydrothermal field.</title>
        <authorList>
            <person name="Hirayama H."/>
            <person name="Takaki Y."/>
            <person name="Abe M."/>
            <person name="Miyazaki M."/>
            <person name="Uematsu K."/>
            <person name="Matsui Y."/>
            <person name="Takai K."/>
        </authorList>
    </citation>
    <scope>NUCLEOTIDE SEQUENCE [LARGE SCALE GENOMIC DNA]</scope>
    <source>
        <strain evidence="5">IN45</strain>
    </source>
</reference>
<keyword evidence="5" id="KW-1185">Reference proteome</keyword>
<dbReference type="InterPro" id="IPR000424">
    <property type="entry name" value="Primosome_PriB/ssb"/>
</dbReference>
<dbReference type="EMBL" id="AP024718">
    <property type="protein sequence ID" value="BCX88505.1"/>
    <property type="molecule type" value="Genomic_DNA"/>
</dbReference>
<gene>
    <name evidence="4" type="ORF">MIN45_P0874</name>
</gene>
<dbReference type="AlphaFoldDB" id="A0AAU9BXS7"/>
<dbReference type="InterPro" id="IPR012340">
    <property type="entry name" value="NA-bd_OB-fold"/>
</dbReference>
<dbReference type="RefSeq" id="WP_286293648.1">
    <property type="nucleotide sequence ID" value="NZ_AP024718.1"/>
</dbReference>
<dbReference type="SUPFAM" id="SSF50249">
    <property type="entry name" value="Nucleic acid-binding proteins"/>
    <property type="match status" value="1"/>
</dbReference>
<dbReference type="Gene3D" id="2.40.50.140">
    <property type="entry name" value="Nucleic acid-binding proteins"/>
    <property type="match status" value="1"/>
</dbReference>
<feature type="region of interest" description="Disordered" evidence="3">
    <location>
        <begin position="103"/>
        <end position="130"/>
    </location>
</feature>
<dbReference type="GO" id="GO:0003697">
    <property type="term" value="F:single-stranded DNA binding"/>
    <property type="evidence" value="ECO:0007669"/>
    <property type="project" value="InterPro"/>
</dbReference>
<evidence type="ECO:0000256" key="1">
    <source>
        <dbReference type="ARBA" id="ARBA00023125"/>
    </source>
</evidence>
<evidence type="ECO:0000256" key="2">
    <source>
        <dbReference type="PIRNR" id="PIRNR002070"/>
    </source>
</evidence>
<dbReference type="KEGG" id="meiy:MIN45_P0874"/>
<proteinExistence type="predicted"/>
<dbReference type="Pfam" id="PF00436">
    <property type="entry name" value="SSB"/>
    <property type="match status" value="1"/>
</dbReference>
<evidence type="ECO:0000313" key="5">
    <source>
        <dbReference type="Proteomes" id="UP001321450"/>
    </source>
</evidence>
<dbReference type="InterPro" id="IPR011344">
    <property type="entry name" value="ssDNA-bd"/>
</dbReference>
<dbReference type="CDD" id="cd04496">
    <property type="entry name" value="SSB_OBF"/>
    <property type="match status" value="1"/>
</dbReference>